<reference evidence="4 5" key="1">
    <citation type="submission" date="2020-08" db="EMBL/GenBank/DDBJ databases">
        <title>Genome sequence of Diaphorobacter ruginosibacter DSM 27467T.</title>
        <authorList>
            <person name="Hyun D.-W."/>
            <person name="Bae J.-W."/>
        </authorList>
    </citation>
    <scope>NUCLEOTIDE SEQUENCE [LARGE SCALE GENOMIC DNA]</scope>
    <source>
        <strain evidence="4 5">DSM 27467</strain>
    </source>
</reference>
<evidence type="ECO:0000313" key="4">
    <source>
        <dbReference type="EMBL" id="QNN56621.1"/>
    </source>
</evidence>
<dbReference type="Proteomes" id="UP000515811">
    <property type="component" value="Chromosome"/>
</dbReference>
<keyword evidence="5" id="KW-1185">Reference proteome</keyword>
<name>A0A7G9RLZ6_9BURK</name>
<evidence type="ECO:0000256" key="2">
    <source>
        <dbReference type="ARBA" id="ARBA00022638"/>
    </source>
</evidence>
<dbReference type="SUPFAM" id="SSF53955">
    <property type="entry name" value="Lysozyme-like"/>
    <property type="match status" value="1"/>
</dbReference>
<sequence>MRGDVARDYLTVKRLIDLTMFAINVGMAGACGSQAVQNINAGRVEQGCCNLIAWTPTGAPNWSTAGGVFVQGLQNRRQAERKLCLEQS</sequence>
<keyword evidence="3" id="KW-0378">Hydrolase</keyword>
<dbReference type="GO" id="GO:0042742">
    <property type="term" value="P:defense response to bacterium"/>
    <property type="evidence" value="ECO:0007669"/>
    <property type="project" value="UniProtKB-KW"/>
</dbReference>
<evidence type="ECO:0000256" key="1">
    <source>
        <dbReference type="ARBA" id="ARBA00022529"/>
    </source>
</evidence>
<keyword evidence="1 3" id="KW-0929">Antimicrobial</keyword>
<dbReference type="GO" id="GO:0009253">
    <property type="term" value="P:peptidoglycan catabolic process"/>
    <property type="evidence" value="ECO:0007669"/>
    <property type="project" value="InterPro"/>
</dbReference>
<dbReference type="PROSITE" id="PS51257">
    <property type="entry name" value="PROKAR_LIPOPROTEIN"/>
    <property type="match status" value="1"/>
</dbReference>
<protein>
    <recommendedName>
        <fullName evidence="3">Lysozyme</fullName>
        <ecNumber evidence="3">3.2.1.17</ecNumber>
    </recommendedName>
</protein>
<keyword evidence="3" id="KW-0326">Glycosidase</keyword>
<evidence type="ECO:0000256" key="3">
    <source>
        <dbReference type="RuleBase" id="RU003788"/>
    </source>
</evidence>
<dbReference type="InterPro" id="IPR023346">
    <property type="entry name" value="Lysozyme-like_dom_sf"/>
</dbReference>
<dbReference type="Gene3D" id="1.10.530.40">
    <property type="match status" value="1"/>
</dbReference>
<dbReference type="AlphaFoldDB" id="A0A7G9RLZ6"/>
<accession>A0A7G9RLZ6</accession>
<dbReference type="GO" id="GO:0016998">
    <property type="term" value="P:cell wall macromolecule catabolic process"/>
    <property type="evidence" value="ECO:0007669"/>
    <property type="project" value="InterPro"/>
</dbReference>
<dbReference type="GO" id="GO:0031640">
    <property type="term" value="P:killing of cells of another organism"/>
    <property type="evidence" value="ECO:0007669"/>
    <property type="project" value="UniProtKB-KW"/>
</dbReference>
<dbReference type="InterPro" id="IPR023347">
    <property type="entry name" value="Lysozyme_dom_sf"/>
</dbReference>
<dbReference type="EC" id="3.2.1.17" evidence="3"/>
<dbReference type="GO" id="GO:0003796">
    <property type="term" value="F:lysozyme activity"/>
    <property type="evidence" value="ECO:0007669"/>
    <property type="project" value="UniProtKB-EC"/>
</dbReference>
<proteinExistence type="inferred from homology"/>
<dbReference type="Pfam" id="PF00959">
    <property type="entry name" value="Phage_lysozyme"/>
    <property type="match status" value="1"/>
</dbReference>
<dbReference type="InterPro" id="IPR002196">
    <property type="entry name" value="Glyco_hydro_24"/>
</dbReference>
<organism evidence="4 5">
    <name type="scientific">Diaphorobacter ruginosibacter</name>
    <dbReference type="NCBI Taxonomy" id="1715720"/>
    <lineage>
        <taxon>Bacteria</taxon>
        <taxon>Pseudomonadati</taxon>
        <taxon>Pseudomonadota</taxon>
        <taxon>Betaproteobacteria</taxon>
        <taxon>Burkholderiales</taxon>
        <taxon>Comamonadaceae</taxon>
        <taxon>Diaphorobacter</taxon>
    </lineage>
</organism>
<keyword evidence="2 3" id="KW-0081">Bacteriolytic enzyme</keyword>
<comment type="similarity">
    <text evidence="3">Belongs to the glycosyl hydrolase 24 family.</text>
</comment>
<dbReference type="RefSeq" id="WP_187596887.1">
    <property type="nucleotide sequence ID" value="NZ_CP060714.1"/>
</dbReference>
<gene>
    <name evidence="4" type="ORF">H9K76_19160</name>
</gene>
<dbReference type="KEGG" id="drg:H9K76_19160"/>
<comment type="catalytic activity">
    <reaction evidence="3">
        <text>Hydrolysis of (1-&gt;4)-beta-linkages between N-acetylmuramic acid and N-acetyl-D-glucosamine residues in a peptidoglycan and between N-acetyl-D-glucosamine residues in chitodextrins.</text>
        <dbReference type="EC" id="3.2.1.17"/>
    </reaction>
</comment>
<dbReference type="EMBL" id="CP060714">
    <property type="protein sequence ID" value="QNN56621.1"/>
    <property type="molecule type" value="Genomic_DNA"/>
</dbReference>
<evidence type="ECO:0000313" key="5">
    <source>
        <dbReference type="Proteomes" id="UP000515811"/>
    </source>
</evidence>